<evidence type="ECO:0000256" key="1">
    <source>
        <dbReference type="ARBA" id="ARBA00004496"/>
    </source>
</evidence>
<comment type="catalytic activity">
    <reaction evidence="14 15">
        <text>coproporphyrinogen III + 2 S-adenosyl-L-methionine = protoporphyrinogen IX + 2 5'-deoxyadenosine + 2 L-methionine + 2 CO2</text>
        <dbReference type="Rhea" id="RHEA:15425"/>
        <dbReference type="ChEBI" id="CHEBI:16526"/>
        <dbReference type="ChEBI" id="CHEBI:17319"/>
        <dbReference type="ChEBI" id="CHEBI:57307"/>
        <dbReference type="ChEBI" id="CHEBI:57309"/>
        <dbReference type="ChEBI" id="CHEBI:57844"/>
        <dbReference type="ChEBI" id="CHEBI:59789"/>
        <dbReference type="EC" id="1.3.98.3"/>
    </reaction>
</comment>
<dbReference type="InterPro" id="IPR006638">
    <property type="entry name" value="Elp3/MiaA/NifB-like_rSAM"/>
</dbReference>
<keyword evidence="6 15" id="KW-0963">Cytoplasm</keyword>
<evidence type="ECO:0000259" key="18">
    <source>
        <dbReference type="PROSITE" id="PS51918"/>
    </source>
</evidence>
<evidence type="ECO:0000256" key="13">
    <source>
        <dbReference type="ARBA" id="ARBA00024295"/>
    </source>
</evidence>
<keyword evidence="7 15" id="KW-0949">S-adenosyl-L-methionine</keyword>
<feature type="binding site" evidence="17">
    <location>
        <position position="64"/>
    </location>
    <ligand>
        <name>[4Fe-4S] cluster</name>
        <dbReference type="ChEBI" id="CHEBI:49883"/>
        <note>4Fe-4S-S-AdoMet</note>
    </ligand>
</feature>
<dbReference type="PIRSF" id="PIRSF000167">
    <property type="entry name" value="HemN"/>
    <property type="match status" value="1"/>
</dbReference>
<dbReference type="SFLD" id="SFLDG01065">
    <property type="entry name" value="anaerobic_coproporphyrinogen-I"/>
    <property type="match status" value="1"/>
</dbReference>
<reference evidence="19 20" key="1">
    <citation type="submission" date="2020-05" db="EMBL/GenBank/DDBJ databases">
        <title>Gimesia benthica sp. nov., a novel planctomycete isolated from a deep-sea water sample of the Northwest Indian Ocean.</title>
        <authorList>
            <person name="Wang J."/>
            <person name="Ruan C."/>
            <person name="Song L."/>
            <person name="Zhu Y."/>
            <person name="Li A."/>
            <person name="Zheng X."/>
            <person name="Wang L."/>
            <person name="Lu Z."/>
            <person name="Huang Y."/>
            <person name="Du W."/>
            <person name="Zhou Y."/>
            <person name="Huang L."/>
            <person name="Dai X."/>
        </authorList>
    </citation>
    <scope>NUCLEOTIDE SEQUENCE [LARGE SCALE GENOMIC DNA]</scope>
    <source>
        <strain evidence="19 20">YYQ-30</strain>
    </source>
</reference>
<comment type="similarity">
    <text evidence="3 15">Belongs to the anaerobic coproporphyrinogen-III oxidase family.</text>
</comment>
<keyword evidence="9 15" id="KW-0560">Oxidoreductase</keyword>
<comment type="caution">
    <text evidence="19">The sequence shown here is derived from an EMBL/GenBank/DDBJ whole genome shotgun (WGS) entry which is preliminary data.</text>
</comment>
<accession>A0A849KYU4</accession>
<evidence type="ECO:0000256" key="11">
    <source>
        <dbReference type="ARBA" id="ARBA00023014"/>
    </source>
</evidence>
<dbReference type="EMBL" id="JABFBC010000001">
    <property type="protein sequence ID" value="NNU78952.1"/>
    <property type="molecule type" value="Genomic_DNA"/>
</dbReference>
<organism evidence="19 20">
    <name type="scientific">Halovulum dunhuangense</name>
    <dbReference type="NCBI Taxonomy" id="1505036"/>
    <lineage>
        <taxon>Bacteria</taxon>
        <taxon>Pseudomonadati</taxon>
        <taxon>Pseudomonadota</taxon>
        <taxon>Alphaproteobacteria</taxon>
        <taxon>Rhodobacterales</taxon>
        <taxon>Paracoccaceae</taxon>
        <taxon>Halovulum</taxon>
    </lineage>
</organism>
<dbReference type="InterPro" id="IPR058240">
    <property type="entry name" value="rSAM_sf"/>
</dbReference>
<feature type="binding site" evidence="16">
    <location>
        <position position="54"/>
    </location>
    <ligand>
        <name>S-adenosyl-L-methionine</name>
        <dbReference type="ChEBI" id="CHEBI:59789"/>
        <label>1</label>
    </ligand>
</feature>
<evidence type="ECO:0000313" key="20">
    <source>
        <dbReference type="Proteomes" id="UP000572377"/>
    </source>
</evidence>
<dbReference type="SMART" id="SM00729">
    <property type="entry name" value="Elp3"/>
    <property type="match status" value="1"/>
</dbReference>
<keyword evidence="5 15" id="KW-0004">4Fe-4S</keyword>
<dbReference type="CDD" id="cd01335">
    <property type="entry name" value="Radical_SAM"/>
    <property type="match status" value="1"/>
</dbReference>
<evidence type="ECO:0000256" key="17">
    <source>
        <dbReference type="PIRSR" id="PIRSR000167-2"/>
    </source>
</evidence>
<keyword evidence="12 15" id="KW-0627">Porphyrin biosynthesis</keyword>
<evidence type="ECO:0000256" key="15">
    <source>
        <dbReference type="PIRNR" id="PIRNR000167"/>
    </source>
</evidence>
<evidence type="ECO:0000256" key="3">
    <source>
        <dbReference type="ARBA" id="ARBA00005493"/>
    </source>
</evidence>
<evidence type="ECO:0000256" key="4">
    <source>
        <dbReference type="ARBA" id="ARBA00011245"/>
    </source>
</evidence>
<evidence type="ECO:0000256" key="9">
    <source>
        <dbReference type="ARBA" id="ARBA00023002"/>
    </source>
</evidence>
<feature type="binding site" evidence="16">
    <location>
        <position position="144"/>
    </location>
    <ligand>
        <name>S-adenosyl-L-methionine</name>
        <dbReference type="ChEBI" id="CHEBI:59789"/>
        <label>1</label>
    </ligand>
</feature>
<dbReference type="Gene3D" id="3.80.30.20">
    <property type="entry name" value="tm_1862 like domain"/>
    <property type="match status" value="1"/>
</dbReference>
<evidence type="ECO:0000256" key="8">
    <source>
        <dbReference type="ARBA" id="ARBA00022723"/>
    </source>
</evidence>
<dbReference type="Gene3D" id="1.10.10.920">
    <property type="match status" value="1"/>
</dbReference>
<dbReference type="PANTHER" id="PTHR13932">
    <property type="entry name" value="COPROPORPHYRINIGEN III OXIDASE"/>
    <property type="match status" value="1"/>
</dbReference>
<feature type="domain" description="Radical SAM core" evidence="18">
    <location>
        <begin position="45"/>
        <end position="279"/>
    </location>
</feature>
<keyword evidence="10 15" id="KW-0408">Iron</keyword>
<sequence length="452" mass="49643">MDRIEQLEPTGLFGANVPRYTSYPTAPHFSDAFGAAEAGRWLAELPGREPLSLYLHIPFCERLCWFCACRTQGVRNPEPVARYLEVLKAEIGLLAAALGERRKVARIHWGGGTPTILSPTQIIDLTGTLRRNFDIAPDAEFSVEIDPTAVDEAKIDALALGGMTRASIGIQDFDPAIQRAIGRAQSFDLTARVVRQLRAAGIVSLNTDIVYGLPGQTLDGIRASTEAVLSLDPDRVALFGYAHVPWIAKRQRMIDADTLPGPQARLALVEQTETQFVRAGYQALGIDHFARPGDSMALAARQGRLRRNFQGYTDDNCEALIGLGASSIWKLPGGYLQNAPATAHYAGRVQAGHLAVTKGYALSLEDRVRAAFIERFLCDMSVELGALEKEFGSFVELIRPDINRALDRFGHWLYWHRGQLRLSPDGKPLARLIASEFDAFLRGGTARHSQAI</sequence>
<comment type="subunit">
    <text evidence="4">Monomer.</text>
</comment>
<comment type="subcellular location">
    <subcellularLocation>
        <location evidence="1 15">Cytoplasm</location>
    </subcellularLocation>
</comment>
<dbReference type="AlphaFoldDB" id="A0A849KYU4"/>
<dbReference type="RefSeq" id="WP_171321518.1">
    <property type="nucleotide sequence ID" value="NZ_JABFBC010000001.1"/>
</dbReference>
<evidence type="ECO:0000256" key="2">
    <source>
        <dbReference type="ARBA" id="ARBA00004785"/>
    </source>
</evidence>
<dbReference type="InterPro" id="IPR023404">
    <property type="entry name" value="rSAM_horseshoe"/>
</dbReference>
<dbReference type="GO" id="GO:0005737">
    <property type="term" value="C:cytoplasm"/>
    <property type="evidence" value="ECO:0007669"/>
    <property type="project" value="UniProtKB-SubCell"/>
</dbReference>
<evidence type="ECO:0000256" key="12">
    <source>
        <dbReference type="ARBA" id="ARBA00023244"/>
    </source>
</evidence>
<feature type="binding site" evidence="16">
    <location>
        <position position="111"/>
    </location>
    <ligand>
        <name>S-adenosyl-L-methionine</name>
        <dbReference type="ChEBI" id="CHEBI:59789"/>
        <label>1</label>
    </ligand>
</feature>
<dbReference type="GO" id="GO:0006782">
    <property type="term" value="P:protoporphyrinogen IX biosynthetic process"/>
    <property type="evidence" value="ECO:0007669"/>
    <property type="project" value="UniProtKB-UniPathway"/>
</dbReference>
<dbReference type="GO" id="GO:0051539">
    <property type="term" value="F:4 iron, 4 sulfur cluster binding"/>
    <property type="evidence" value="ECO:0007669"/>
    <property type="project" value="UniProtKB-KW"/>
</dbReference>
<feature type="binding site" evidence="16">
    <location>
        <position position="242"/>
    </location>
    <ligand>
        <name>S-adenosyl-L-methionine</name>
        <dbReference type="ChEBI" id="CHEBI:59789"/>
        <label>2</label>
    </ligand>
</feature>
<evidence type="ECO:0000256" key="5">
    <source>
        <dbReference type="ARBA" id="ARBA00022485"/>
    </source>
</evidence>
<feature type="binding site" evidence="16">
    <location>
        <position position="328"/>
    </location>
    <ligand>
        <name>S-adenosyl-L-methionine</name>
        <dbReference type="ChEBI" id="CHEBI:59789"/>
        <label>1</label>
    </ligand>
</feature>
<dbReference type="GO" id="GO:0046872">
    <property type="term" value="F:metal ion binding"/>
    <property type="evidence" value="ECO:0007669"/>
    <property type="project" value="UniProtKB-KW"/>
</dbReference>
<keyword evidence="20" id="KW-1185">Reference proteome</keyword>
<keyword evidence="11 15" id="KW-0411">Iron-sulfur</keyword>
<evidence type="ECO:0000256" key="10">
    <source>
        <dbReference type="ARBA" id="ARBA00023004"/>
    </source>
</evidence>
<dbReference type="Pfam" id="PF04055">
    <property type="entry name" value="Radical_SAM"/>
    <property type="match status" value="1"/>
</dbReference>
<evidence type="ECO:0000256" key="16">
    <source>
        <dbReference type="PIRSR" id="PIRSR000167-1"/>
    </source>
</evidence>
<feature type="binding site" evidence="16">
    <location>
        <begin position="112"/>
        <end position="113"/>
    </location>
    <ligand>
        <name>S-adenosyl-L-methionine</name>
        <dbReference type="ChEBI" id="CHEBI:59789"/>
        <label>2</label>
    </ligand>
</feature>
<feature type="binding site" evidence="16">
    <location>
        <position position="171"/>
    </location>
    <ligand>
        <name>S-adenosyl-L-methionine</name>
        <dbReference type="ChEBI" id="CHEBI:59789"/>
        <label>2</label>
    </ligand>
</feature>
<feature type="binding site" evidence="16">
    <location>
        <position position="183"/>
    </location>
    <ligand>
        <name>S-adenosyl-L-methionine</name>
        <dbReference type="ChEBI" id="CHEBI:59789"/>
        <label>2</label>
    </ligand>
</feature>
<comment type="cofactor">
    <cofactor evidence="15 17">
        <name>[4Fe-4S] cluster</name>
        <dbReference type="ChEBI" id="CHEBI:49883"/>
    </cofactor>
    <text evidence="15 17">Binds 1 [4Fe-4S] cluster. The cluster is coordinated with 3 cysteines and an exchangeable S-adenosyl-L-methionine.</text>
</comment>
<dbReference type="NCBIfam" id="TIGR00538">
    <property type="entry name" value="hemN"/>
    <property type="match status" value="1"/>
</dbReference>
<keyword evidence="8 15" id="KW-0479">Metal-binding</keyword>
<feature type="binding site" evidence="17">
    <location>
        <position position="60"/>
    </location>
    <ligand>
        <name>[4Fe-4S] cluster</name>
        <dbReference type="ChEBI" id="CHEBI:49883"/>
        <note>4Fe-4S-S-AdoMet</note>
    </ligand>
</feature>
<dbReference type="UniPathway" id="UPA00251">
    <property type="reaction ID" value="UER00323"/>
</dbReference>
<dbReference type="InterPro" id="IPR034505">
    <property type="entry name" value="Coproporphyrinogen-III_oxidase"/>
</dbReference>
<dbReference type="InterPro" id="IPR004558">
    <property type="entry name" value="Coprogen_oxidase_HemN"/>
</dbReference>
<gene>
    <name evidence="19" type="primary">hemN</name>
    <name evidence="19" type="ORF">HMH01_00745</name>
</gene>
<evidence type="ECO:0000256" key="7">
    <source>
        <dbReference type="ARBA" id="ARBA00022691"/>
    </source>
</evidence>
<dbReference type="GO" id="GO:0051989">
    <property type="term" value="F:coproporphyrinogen dehydrogenase activity"/>
    <property type="evidence" value="ECO:0007669"/>
    <property type="project" value="UniProtKB-EC"/>
</dbReference>
<dbReference type="Proteomes" id="UP000572377">
    <property type="component" value="Unassembled WGS sequence"/>
</dbReference>
<protein>
    <recommendedName>
        <fullName evidence="15">Coproporphyrinogen-III oxidase</fullName>
        <ecNumber evidence="15">1.3.98.3</ecNumber>
    </recommendedName>
</protein>
<feature type="binding site" evidence="16">
    <location>
        <position position="208"/>
    </location>
    <ligand>
        <name>S-adenosyl-L-methionine</name>
        <dbReference type="ChEBI" id="CHEBI:59789"/>
        <label>2</label>
    </ligand>
</feature>
<comment type="pathway">
    <text evidence="2 15">Porphyrin-containing compound metabolism; protoporphyrin-IX biosynthesis; protoporphyrinogen-IX from coproporphyrinogen-III (AdoMet route): step 1/1.</text>
</comment>
<comment type="function">
    <text evidence="13">Involved in the heme biosynthesis. Catalyzes the anaerobic oxidative decarboxylation of propionate groups of rings A and B of coproporphyrinogen III to yield the vinyl groups in protoporphyrinogen IX.</text>
</comment>
<dbReference type="SUPFAM" id="SSF102114">
    <property type="entry name" value="Radical SAM enzymes"/>
    <property type="match status" value="1"/>
</dbReference>
<dbReference type="GO" id="GO:0004109">
    <property type="term" value="F:coproporphyrinogen oxidase activity"/>
    <property type="evidence" value="ECO:0007669"/>
    <property type="project" value="InterPro"/>
</dbReference>
<dbReference type="PANTHER" id="PTHR13932:SF6">
    <property type="entry name" value="OXYGEN-INDEPENDENT COPROPORPHYRINOGEN III OXIDASE"/>
    <property type="match status" value="1"/>
</dbReference>
<name>A0A849KYU4_9RHOB</name>
<evidence type="ECO:0000256" key="6">
    <source>
        <dbReference type="ARBA" id="ARBA00022490"/>
    </source>
</evidence>
<dbReference type="SFLD" id="SFLDS00029">
    <property type="entry name" value="Radical_SAM"/>
    <property type="match status" value="1"/>
</dbReference>
<evidence type="ECO:0000313" key="19">
    <source>
        <dbReference type="EMBL" id="NNU78952.1"/>
    </source>
</evidence>
<proteinExistence type="inferred from homology"/>
<dbReference type="InterPro" id="IPR007197">
    <property type="entry name" value="rSAM"/>
</dbReference>
<dbReference type="EC" id="1.3.98.3" evidence="15"/>
<feature type="binding site" evidence="17">
    <location>
        <position position="67"/>
    </location>
    <ligand>
        <name>[4Fe-4S] cluster</name>
        <dbReference type="ChEBI" id="CHEBI:49883"/>
        <note>4Fe-4S-S-AdoMet</note>
    </ligand>
</feature>
<dbReference type="PROSITE" id="PS51918">
    <property type="entry name" value="RADICAL_SAM"/>
    <property type="match status" value="1"/>
</dbReference>
<evidence type="ECO:0000256" key="14">
    <source>
        <dbReference type="ARBA" id="ARBA00048321"/>
    </source>
</evidence>
<feature type="binding site" evidence="16">
    <location>
        <begin position="66"/>
        <end position="68"/>
    </location>
    <ligand>
        <name>S-adenosyl-L-methionine</name>
        <dbReference type="ChEBI" id="CHEBI:59789"/>
        <label>2</label>
    </ligand>
</feature>